<feature type="region of interest" description="Disordered" evidence="1">
    <location>
        <begin position="229"/>
        <end position="256"/>
    </location>
</feature>
<feature type="compositionally biased region" description="Polar residues" evidence="1">
    <location>
        <begin position="1"/>
        <end position="17"/>
    </location>
</feature>
<feature type="compositionally biased region" description="Polar residues" evidence="1">
    <location>
        <begin position="334"/>
        <end position="361"/>
    </location>
</feature>
<evidence type="ECO:0000313" key="3">
    <source>
        <dbReference type="Proteomes" id="UP000016930"/>
    </source>
</evidence>
<name>M2RRE7_CERS8</name>
<accession>M2RRE7</accession>
<evidence type="ECO:0000313" key="2">
    <source>
        <dbReference type="EMBL" id="EMD41012.1"/>
    </source>
</evidence>
<feature type="region of interest" description="Disordered" evidence="1">
    <location>
        <begin position="98"/>
        <end position="121"/>
    </location>
</feature>
<dbReference type="OrthoDB" id="2757526at2759"/>
<feature type="region of interest" description="Disordered" evidence="1">
    <location>
        <begin position="161"/>
        <end position="188"/>
    </location>
</feature>
<feature type="compositionally biased region" description="Low complexity" evidence="1">
    <location>
        <begin position="246"/>
        <end position="256"/>
    </location>
</feature>
<feature type="compositionally biased region" description="Basic and acidic residues" evidence="1">
    <location>
        <begin position="522"/>
        <end position="542"/>
    </location>
</feature>
<keyword evidence="3" id="KW-1185">Reference proteome</keyword>
<dbReference type="STRING" id="914234.M2RRE7"/>
<feature type="compositionally biased region" description="Low complexity" evidence="1">
    <location>
        <begin position="164"/>
        <end position="182"/>
    </location>
</feature>
<evidence type="ECO:0000256" key="1">
    <source>
        <dbReference type="SAM" id="MobiDB-lite"/>
    </source>
</evidence>
<dbReference type="EMBL" id="KB445792">
    <property type="protein sequence ID" value="EMD41012.1"/>
    <property type="molecule type" value="Genomic_DNA"/>
</dbReference>
<feature type="region of interest" description="Disordered" evidence="1">
    <location>
        <begin position="558"/>
        <end position="635"/>
    </location>
</feature>
<proteinExistence type="predicted"/>
<dbReference type="HOGENOM" id="CLU_430819_0_0_1"/>
<organism evidence="2 3">
    <name type="scientific">Ceriporiopsis subvermispora (strain B)</name>
    <name type="common">White-rot fungus</name>
    <name type="synonym">Gelatoporia subvermispora</name>
    <dbReference type="NCBI Taxonomy" id="914234"/>
    <lineage>
        <taxon>Eukaryota</taxon>
        <taxon>Fungi</taxon>
        <taxon>Dikarya</taxon>
        <taxon>Basidiomycota</taxon>
        <taxon>Agaricomycotina</taxon>
        <taxon>Agaricomycetes</taxon>
        <taxon>Polyporales</taxon>
        <taxon>Gelatoporiaceae</taxon>
        <taxon>Gelatoporia</taxon>
    </lineage>
</organism>
<feature type="region of interest" description="Disordered" evidence="1">
    <location>
        <begin position="519"/>
        <end position="544"/>
    </location>
</feature>
<dbReference type="Proteomes" id="UP000016930">
    <property type="component" value="Unassembled WGS sequence"/>
</dbReference>
<feature type="region of interest" description="Disordered" evidence="1">
    <location>
        <begin position="322"/>
        <end position="407"/>
    </location>
</feature>
<sequence length="635" mass="67000">MHTDSSPRVSDWYNNNHPNDEHNAAHRRTLLDSPSDPAHTEPKSSSRRGALPPLDLAGCRPPIPVAISPRPSVSVQLTASGTTAFVFTSSRSRAHFPPDVGSPAYSQSPPGSPVSPRMAPRQPAPVLTHAQLARHSSGAVDTRTILGPNMRAAGFVHLPHAHMTPTSAPSTSPTGSSTASTPCDPPPFPPIVFYPPTAGSSVPMWEYQRTLPCDMGGFGKKRASSNVRGEVAAMTSGPKSNVDPGPSTSASSTLLSPIDLPASTSGSTILSGSSSLTLVSSSSSSSLLGPAWDFRHGDKETADAKSSAKAKAKARALDPDAGLAEYPFPITPPQMKSTSRPASGLHSSITAFTLSRTTSGSDADKGEGPSRSHTHSHSHSLSYTHPHSNAHPSEHHRSHTSKAASVSVASPSMSLLSATAYDPSTTPRFATARRPPAAALSITQLCECAPSAWSFNAADLVPPDSTRVKNRTAVPIQATAVRERTRTAPALVITRSAPAPVPAPTPALPALPVPRIQVRASARAEQKQRDAPLDPARARTDGEDAEMLAVPVPAAKPRVRRGRREQGLAPSHSFPALPAHMGPRERERERGRDRHGKILGASESEITRQKRSVRRAREKALDVEGFIEEAPEVVA</sequence>
<feature type="region of interest" description="Disordered" evidence="1">
    <location>
        <begin position="1"/>
        <end position="63"/>
    </location>
</feature>
<feature type="compositionally biased region" description="Basic and acidic residues" evidence="1">
    <location>
        <begin position="582"/>
        <end position="592"/>
    </location>
</feature>
<dbReference type="AlphaFoldDB" id="M2RRE7"/>
<feature type="compositionally biased region" description="Acidic residues" evidence="1">
    <location>
        <begin position="625"/>
        <end position="635"/>
    </location>
</feature>
<reference evidence="2 3" key="1">
    <citation type="journal article" date="2012" name="Proc. Natl. Acad. Sci. U.S.A.">
        <title>Comparative genomics of Ceriporiopsis subvermispora and Phanerochaete chrysosporium provide insight into selective ligninolysis.</title>
        <authorList>
            <person name="Fernandez-Fueyo E."/>
            <person name="Ruiz-Duenas F.J."/>
            <person name="Ferreira P."/>
            <person name="Floudas D."/>
            <person name="Hibbett D.S."/>
            <person name="Canessa P."/>
            <person name="Larrondo L.F."/>
            <person name="James T.Y."/>
            <person name="Seelenfreund D."/>
            <person name="Lobos S."/>
            <person name="Polanco R."/>
            <person name="Tello M."/>
            <person name="Honda Y."/>
            <person name="Watanabe T."/>
            <person name="Watanabe T."/>
            <person name="Ryu J.S."/>
            <person name="Kubicek C.P."/>
            <person name="Schmoll M."/>
            <person name="Gaskell J."/>
            <person name="Hammel K.E."/>
            <person name="St John F.J."/>
            <person name="Vanden Wymelenberg A."/>
            <person name="Sabat G."/>
            <person name="Splinter BonDurant S."/>
            <person name="Syed K."/>
            <person name="Yadav J.S."/>
            <person name="Doddapaneni H."/>
            <person name="Subramanian V."/>
            <person name="Lavin J.L."/>
            <person name="Oguiza J.A."/>
            <person name="Perez G."/>
            <person name="Pisabarro A.G."/>
            <person name="Ramirez L."/>
            <person name="Santoyo F."/>
            <person name="Master E."/>
            <person name="Coutinho P.M."/>
            <person name="Henrissat B."/>
            <person name="Lombard V."/>
            <person name="Magnuson J.K."/>
            <person name="Kuees U."/>
            <person name="Hori C."/>
            <person name="Igarashi K."/>
            <person name="Samejima M."/>
            <person name="Held B.W."/>
            <person name="Barry K.W."/>
            <person name="LaButti K.M."/>
            <person name="Lapidus A."/>
            <person name="Lindquist E.A."/>
            <person name="Lucas S.M."/>
            <person name="Riley R."/>
            <person name="Salamov A.A."/>
            <person name="Hoffmeister D."/>
            <person name="Schwenk D."/>
            <person name="Hadar Y."/>
            <person name="Yarden O."/>
            <person name="de Vries R.P."/>
            <person name="Wiebenga A."/>
            <person name="Stenlid J."/>
            <person name="Eastwood D."/>
            <person name="Grigoriev I.V."/>
            <person name="Berka R.M."/>
            <person name="Blanchette R.A."/>
            <person name="Kersten P."/>
            <person name="Martinez A.T."/>
            <person name="Vicuna R."/>
            <person name="Cullen D."/>
        </authorList>
    </citation>
    <scope>NUCLEOTIDE SEQUENCE [LARGE SCALE GENOMIC DNA]</scope>
    <source>
        <strain evidence="2 3">B</strain>
    </source>
</reference>
<gene>
    <name evidence="2" type="ORF">CERSUDRAFT_91766</name>
</gene>
<protein>
    <submittedName>
        <fullName evidence="2">Uncharacterized protein</fullName>
    </submittedName>
</protein>